<dbReference type="GO" id="GO:0016075">
    <property type="term" value="P:rRNA catabolic process"/>
    <property type="evidence" value="ECO:0007669"/>
    <property type="project" value="TreeGrafter"/>
</dbReference>
<dbReference type="SMART" id="SM01114">
    <property type="entry name" value="CXC"/>
    <property type="match status" value="2"/>
</dbReference>
<keyword evidence="7" id="KW-0539">Nucleus</keyword>
<evidence type="ECO:0000256" key="2">
    <source>
        <dbReference type="ARBA" id="ARBA00004604"/>
    </source>
</evidence>
<dbReference type="PANTHER" id="PTHR11953">
    <property type="entry name" value="EXOSOME COMPLEX COMPONENT"/>
    <property type="match status" value="1"/>
</dbReference>
<dbReference type="InterPro" id="IPR015847">
    <property type="entry name" value="ExoRNase_PH_dom2"/>
</dbReference>
<dbReference type="Pfam" id="PF01138">
    <property type="entry name" value="RNase_PH"/>
    <property type="match status" value="1"/>
</dbReference>
<dbReference type="InterPro" id="IPR050080">
    <property type="entry name" value="RNase_PH"/>
</dbReference>
<evidence type="ECO:0000256" key="1">
    <source>
        <dbReference type="ARBA" id="ARBA00004496"/>
    </source>
</evidence>
<dbReference type="GO" id="GO:0005730">
    <property type="term" value="C:nucleolus"/>
    <property type="evidence" value="ECO:0007669"/>
    <property type="project" value="UniProtKB-SubCell"/>
</dbReference>
<feature type="compositionally biased region" description="Polar residues" evidence="8">
    <location>
        <begin position="722"/>
        <end position="736"/>
    </location>
</feature>
<feature type="region of interest" description="Disordered" evidence="8">
    <location>
        <begin position="369"/>
        <end position="425"/>
    </location>
</feature>
<proteinExistence type="inferred from homology"/>
<dbReference type="Pfam" id="PF03638">
    <property type="entry name" value="TCR"/>
    <property type="match status" value="2"/>
</dbReference>
<feature type="region of interest" description="Disordered" evidence="8">
    <location>
        <begin position="309"/>
        <end position="353"/>
    </location>
</feature>
<dbReference type="PROSITE" id="PS51634">
    <property type="entry name" value="CRC"/>
    <property type="match status" value="1"/>
</dbReference>
<dbReference type="InterPro" id="IPR001247">
    <property type="entry name" value="ExoRNase_PH_dom1"/>
</dbReference>
<dbReference type="FunFam" id="3.30.230.70:FF:000004">
    <property type="entry name" value="Exosome complex component Rrp41"/>
    <property type="match status" value="1"/>
</dbReference>
<protein>
    <recommendedName>
        <fullName evidence="9">CRC domain-containing protein</fullName>
    </recommendedName>
</protein>
<evidence type="ECO:0000313" key="11">
    <source>
        <dbReference type="Proteomes" id="UP000688947"/>
    </source>
</evidence>
<evidence type="ECO:0000313" key="10">
    <source>
        <dbReference type="EMBL" id="KAG6968717.1"/>
    </source>
</evidence>
<feature type="compositionally biased region" description="Polar residues" evidence="8">
    <location>
        <begin position="527"/>
        <end position="565"/>
    </location>
</feature>
<dbReference type="GO" id="GO:0003723">
    <property type="term" value="F:RNA binding"/>
    <property type="evidence" value="ECO:0007669"/>
    <property type="project" value="TreeGrafter"/>
</dbReference>
<feature type="region of interest" description="Disordered" evidence="8">
    <location>
        <begin position="454"/>
        <end position="479"/>
    </location>
</feature>
<dbReference type="GO" id="GO:0000176">
    <property type="term" value="C:nuclear exosome (RNase complex)"/>
    <property type="evidence" value="ECO:0007669"/>
    <property type="project" value="TreeGrafter"/>
</dbReference>
<feature type="compositionally biased region" description="Basic and acidic residues" evidence="8">
    <location>
        <begin position="568"/>
        <end position="577"/>
    </location>
</feature>
<sequence>MAAKAGNASVLGGNASGEFISVAGLRVDGRRSEEVRRIRTRFGLFSRVDGSSYYEQGNTKVVAVVYGPRELRTAAAGSVNSGAAAVGTGSGNAASNTQPRATVNCEFTQAAFATSERKPQRSGDRKKLEMSLAVKQIFEACIQTQLYPRSQIDIFVQVLHADGGELPASINAITLALIDAGIALNDFVVASSAGYLQQTMLCDLNYAEEVARAPQMIIALNPRTQKLNLLQMECKLPLELFESLMEVATEGCNQIYDLLQNAVRENTWKRLRLRGSALCGLHKYESSYDHRATFTHAFAASGSLNSSVAPKRARGSVSELRRTAQTMDRRSAPTARGAHALVSPEAQENQEPVGVKIISKSVVSVSKTSVKAQGAKSSSSHDTSARKLRRALHSIDGNRPRPTVNPTRRPLSNATSHTLIDPLEAKKARGQAATSIQISTEANKAAEAVITGHKRPATAAVDEAKMPTHSEGQSEEQESENLAWMDMMLALLEKRYGSDSSLPVCLTDLESANMFHLPQSKKLKTGIASNQAATKSRTSLDATRIHTSANDSKLRSTSSTNSQQIPARLDHEQEQAKEKKRQQLLLRHAQQIQASSVSSSTSCGCKTGCLKMYCMCFSSRGFCHAGCGCDDCKNGRQNQTERVEAIQNYLANDPRAFSFASLPQDTNTTGFLHLLPQKSSAVVMRGCRCKKSKCLKKYCECFQNGIACTSHCRCMDCSNHSESTAPHQHPNLQKRSATGHGKRAQSGSSIPPTAEKKPFHPVHITVTKQPRRNHVGKTLRLNL</sequence>
<feature type="region of interest" description="Disordered" evidence="8">
    <location>
        <begin position="525"/>
        <end position="581"/>
    </location>
</feature>
<accession>A0A8T1UVB7</accession>
<feature type="domain" description="CRC" evidence="9">
    <location>
        <begin position="599"/>
        <end position="722"/>
    </location>
</feature>
<dbReference type="Proteomes" id="UP000688947">
    <property type="component" value="Unassembled WGS sequence"/>
</dbReference>
<dbReference type="Pfam" id="PF03725">
    <property type="entry name" value="RNase_PH_C"/>
    <property type="match status" value="1"/>
</dbReference>
<feature type="compositionally biased region" description="Low complexity" evidence="8">
    <location>
        <begin position="400"/>
        <end position="410"/>
    </location>
</feature>
<dbReference type="GO" id="GO:0034475">
    <property type="term" value="P:U4 snRNA 3'-end processing"/>
    <property type="evidence" value="ECO:0007669"/>
    <property type="project" value="TreeGrafter"/>
</dbReference>
<keyword evidence="6" id="KW-0271">Exosome</keyword>
<dbReference type="VEuPathDB" id="FungiDB:PC110_g10256"/>
<dbReference type="InterPro" id="IPR033467">
    <property type="entry name" value="Tesmin/TSO1-like_CXC"/>
</dbReference>
<evidence type="ECO:0000256" key="4">
    <source>
        <dbReference type="ARBA" id="ARBA00007267"/>
    </source>
</evidence>
<evidence type="ECO:0000256" key="3">
    <source>
        <dbReference type="ARBA" id="ARBA00006678"/>
    </source>
</evidence>
<dbReference type="GO" id="GO:0071051">
    <property type="term" value="P:poly(A)-dependent snoRNA 3'-end processing"/>
    <property type="evidence" value="ECO:0007669"/>
    <property type="project" value="TreeGrafter"/>
</dbReference>
<evidence type="ECO:0000256" key="7">
    <source>
        <dbReference type="ARBA" id="ARBA00023242"/>
    </source>
</evidence>
<dbReference type="InterPro" id="IPR005172">
    <property type="entry name" value="CRC"/>
</dbReference>
<evidence type="ECO:0000256" key="5">
    <source>
        <dbReference type="ARBA" id="ARBA00022490"/>
    </source>
</evidence>
<reference evidence="10" key="1">
    <citation type="submission" date="2021-01" db="EMBL/GenBank/DDBJ databases">
        <title>Phytophthora aleatoria, a newly-described species from Pinus radiata is distinct from Phytophthora cactorum isolates based on comparative genomics.</title>
        <authorList>
            <person name="Mcdougal R."/>
            <person name="Panda P."/>
            <person name="Williams N."/>
            <person name="Studholme D.J."/>
        </authorList>
    </citation>
    <scope>NUCLEOTIDE SEQUENCE</scope>
    <source>
        <strain evidence="10">NZFS 3830</strain>
    </source>
</reference>
<comment type="similarity">
    <text evidence="4">Belongs to the lin-54 family.</text>
</comment>
<feature type="compositionally biased region" description="Basic and acidic residues" evidence="8">
    <location>
        <begin position="319"/>
        <end position="331"/>
    </location>
</feature>
<keyword evidence="5" id="KW-0963">Cytoplasm</keyword>
<dbReference type="VEuPathDB" id="FungiDB:PC110_g10257"/>
<dbReference type="GO" id="GO:0071028">
    <property type="term" value="P:nuclear mRNA surveillance"/>
    <property type="evidence" value="ECO:0007669"/>
    <property type="project" value="TreeGrafter"/>
</dbReference>
<evidence type="ECO:0000256" key="8">
    <source>
        <dbReference type="SAM" id="MobiDB-lite"/>
    </source>
</evidence>
<evidence type="ECO:0000256" key="6">
    <source>
        <dbReference type="ARBA" id="ARBA00022835"/>
    </source>
</evidence>
<dbReference type="GO" id="GO:0000177">
    <property type="term" value="C:cytoplasmic exosome (RNase complex)"/>
    <property type="evidence" value="ECO:0007669"/>
    <property type="project" value="TreeGrafter"/>
</dbReference>
<dbReference type="AlphaFoldDB" id="A0A8T1UVB7"/>
<comment type="subcellular location">
    <subcellularLocation>
        <location evidence="1">Cytoplasm</location>
    </subcellularLocation>
    <subcellularLocation>
        <location evidence="2">Nucleus</location>
        <location evidence="2">Nucleolus</location>
    </subcellularLocation>
</comment>
<organism evidence="10 11">
    <name type="scientific">Phytophthora cactorum</name>
    <dbReference type="NCBI Taxonomy" id="29920"/>
    <lineage>
        <taxon>Eukaryota</taxon>
        <taxon>Sar</taxon>
        <taxon>Stramenopiles</taxon>
        <taxon>Oomycota</taxon>
        <taxon>Peronosporomycetes</taxon>
        <taxon>Peronosporales</taxon>
        <taxon>Peronosporaceae</taxon>
        <taxon>Phytophthora</taxon>
    </lineage>
</organism>
<name>A0A8T1UVB7_9STRA</name>
<dbReference type="OrthoDB" id="6283463at2759"/>
<comment type="caution">
    <text evidence="10">The sequence shown here is derived from an EMBL/GenBank/DDBJ whole genome shotgun (WGS) entry which is preliminary data.</text>
</comment>
<dbReference type="PANTHER" id="PTHR11953:SF0">
    <property type="entry name" value="EXOSOME COMPLEX COMPONENT RRP41"/>
    <property type="match status" value="1"/>
</dbReference>
<evidence type="ECO:0000259" key="9">
    <source>
        <dbReference type="PROSITE" id="PS51634"/>
    </source>
</evidence>
<dbReference type="CDD" id="cd11370">
    <property type="entry name" value="RNase_PH_RRP41"/>
    <property type="match status" value="1"/>
</dbReference>
<feature type="region of interest" description="Disordered" evidence="8">
    <location>
        <begin position="722"/>
        <end position="783"/>
    </location>
</feature>
<comment type="similarity">
    <text evidence="3">Belongs to the RNase PH family.</text>
</comment>
<gene>
    <name evidence="10" type="ORF">JG687_00003605</name>
</gene>
<dbReference type="EMBL" id="JAENGZ010000113">
    <property type="protein sequence ID" value="KAG6968717.1"/>
    <property type="molecule type" value="Genomic_DNA"/>
</dbReference>